<dbReference type="Gene3D" id="1.10.630.10">
    <property type="entry name" value="Cytochrome P450"/>
    <property type="match status" value="1"/>
</dbReference>
<keyword evidence="3" id="KW-0408">Iron</keyword>
<dbReference type="InterPro" id="IPR036396">
    <property type="entry name" value="Cyt_P450_sf"/>
</dbReference>
<accession>A0ABY0H166</accession>
<proteinExistence type="predicted"/>
<keyword evidence="5" id="KW-1185">Reference proteome</keyword>
<reference evidence="4 5" key="1">
    <citation type="submission" date="2018-06" db="EMBL/GenBank/DDBJ databases">
        <title>Complete Genomes of Monosporascus.</title>
        <authorList>
            <person name="Robinson A.J."/>
            <person name="Natvig D.O."/>
        </authorList>
    </citation>
    <scope>NUCLEOTIDE SEQUENCE [LARGE SCALE GENOMIC DNA]</scope>
    <source>
        <strain evidence="4 5">CBS 609.92</strain>
    </source>
</reference>
<dbReference type="PRINTS" id="PR00463">
    <property type="entry name" value="EP450I"/>
</dbReference>
<keyword evidence="2" id="KW-0479">Metal-binding</keyword>
<sequence length="380" mass="42852">MMEQIDIFTRQLLVSAQSSSPVNVAERIKFMSLDVVGHLAFGYPLNLQTNEANRHMIGTLKGGNYRLNTYMQYPLLAKLHLEIFVFVLMLIKKESYLRLLEKMIESRLAEEKHAKHDLYSIMVDAMEGSDSEGIKLSEIWSEALFFFPAGGESVTTAISALFFYLSQNPQVYQELAEEIRSTFKTSDEIHGGPQLAGCQYLRACIDETLRMAPPGPGTMWRERSSKDDRSRPFLIDGDVIPEGTIFGVNIYTLHHNEEYFPDPFSFKPERWLPSRTPEAQRKVMHNAFAAFLLGPRGCGGKAMAYLEISLVVAKTLWYFDFERAPGAPGDLGGGTGSAQETNGRERRDEYQLYDIFAAAHDGPNLIFTPRGDTIGQLRPQ</sequence>
<dbReference type="InterPro" id="IPR001128">
    <property type="entry name" value="Cyt_P450"/>
</dbReference>
<name>A0ABY0H166_9PEZI</name>
<evidence type="ECO:0000313" key="4">
    <source>
        <dbReference type="EMBL" id="RYO79707.1"/>
    </source>
</evidence>
<protein>
    <recommendedName>
        <fullName evidence="6">Cytochrome P450</fullName>
    </recommendedName>
</protein>
<dbReference type="SUPFAM" id="SSF48264">
    <property type="entry name" value="Cytochrome P450"/>
    <property type="match status" value="1"/>
</dbReference>
<dbReference type="InterPro" id="IPR002401">
    <property type="entry name" value="Cyt_P450_E_grp-I"/>
</dbReference>
<comment type="caution">
    <text evidence="4">The sequence shown here is derived from an EMBL/GenBank/DDBJ whole genome shotgun (WGS) entry which is preliminary data.</text>
</comment>
<organism evidence="4 5">
    <name type="scientific">Monosporascus cannonballus</name>
    <dbReference type="NCBI Taxonomy" id="155416"/>
    <lineage>
        <taxon>Eukaryota</taxon>
        <taxon>Fungi</taxon>
        <taxon>Dikarya</taxon>
        <taxon>Ascomycota</taxon>
        <taxon>Pezizomycotina</taxon>
        <taxon>Sordariomycetes</taxon>
        <taxon>Xylariomycetidae</taxon>
        <taxon>Xylariales</taxon>
        <taxon>Xylariales incertae sedis</taxon>
        <taxon>Monosporascus</taxon>
    </lineage>
</organism>
<gene>
    <name evidence="4" type="ORF">DL762_008029</name>
</gene>
<evidence type="ECO:0000256" key="2">
    <source>
        <dbReference type="ARBA" id="ARBA00022723"/>
    </source>
</evidence>
<dbReference type="Pfam" id="PF00067">
    <property type="entry name" value="p450"/>
    <property type="match status" value="1"/>
</dbReference>
<dbReference type="Proteomes" id="UP000294003">
    <property type="component" value="Unassembled WGS sequence"/>
</dbReference>
<dbReference type="PRINTS" id="PR00385">
    <property type="entry name" value="P450"/>
</dbReference>
<dbReference type="PANTHER" id="PTHR24305:SF226">
    <property type="entry name" value="CYTOCHROME P450 MONOOXYGENASE"/>
    <property type="match status" value="1"/>
</dbReference>
<evidence type="ECO:0000313" key="5">
    <source>
        <dbReference type="Proteomes" id="UP000294003"/>
    </source>
</evidence>
<dbReference type="PANTHER" id="PTHR24305">
    <property type="entry name" value="CYTOCHROME P450"/>
    <property type="match status" value="1"/>
</dbReference>
<keyword evidence="1" id="KW-0349">Heme</keyword>
<evidence type="ECO:0008006" key="6">
    <source>
        <dbReference type="Google" id="ProtNLM"/>
    </source>
</evidence>
<dbReference type="InterPro" id="IPR050121">
    <property type="entry name" value="Cytochrome_P450_monoxygenase"/>
</dbReference>
<dbReference type="EMBL" id="QJNS01000317">
    <property type="protein sequence ID" value="RYO79707.1"/>
    <property type="molecule type" value="Genomic_DNA"/>
</dbReference>
<evidence type="ECO:0000256" key="3">
    <source>
        <dbReference type="ARBA" id="ARBA00023004"/>
    </source>
</evidence>
<evidence type="ECO:0000256" key="1">
    <source>
        <dbReference type="ARBA" id="ARBA00022617"/>
    </source>
</evidence>